<dbReference type="RefSeq" id="WP_113607365.1">
    <property type="nucleotide sequence ID" value="NZ_POAF01000004.1"/>
</dbReference>
<feature type="transmembrane region" description="Helical" evidence="9">
    <location>
        <begin position="31"/>
        <end position="50"/>
    </location>
</feature>
<dbReference type="PANTHER" id="PTHR11795">
    <property type="entry name" value="BRANCHED-CHAIN AMINO ACID TRANSPORT SYSTEM PERMEASE PROTEIN LIVH"/>
    <property type="match status" value="1"/>
</dbReference>
<dbReference type="AlphaFoldDB" id="A0A365YGQ5"/>
<keyword evidence="3" id="KW-1003">Cell membrane</keyword>
<dbReference type="InterPro" id="IPR052157">
    <property type="entry name" value="BCAA_transport_permease"/>
</dbReference>
<feature type="transmembrane region" description="Helical" evidence="9">
    <location>
        <begin position="182"/>
        <end position="201"/>
    </location>
</feature>
<comment type="similarity">
    <text evidence="8">Belongs to the binding-protein-dependent transport system permease family. LivHM subfamily.</text>
</comment>
<keyword evidence="11" id="KW-1185">Reference proteome</keyword>
<dbReference type="CDD" id="cd06582">
    <property type="entry name" value="TM_PBP1_LivH_like"/>
    <property type="match status" value="1"/>
</dbReference>
<keyword evidence="2" id="KW-0813">Transport</keyword>
<dbReference type="GO" id="GO:0006865">
    <property type="term" value="P:amino acid transport"/>
    <property type="evidence" value="ECO:0007669"/>
    <property type="project" value="UniProtKB-KW"/>
</dbReference>
<evidence type="ECO:0000256" key="2">
    <source>
        <dbReference type="ARBA" id="ARBA00022448"/>
    </source>
</evidence>
<reference evidence="10 11" key="1">
    <citation type="submission" date="2018-01" db="EMBL/GenBank/DDBJ databases">
        <title>Glutamicibacter soli strain NHPC-3 Whole genome sequence and assembly.</title>
        <authorList>
            <person name="Choudhury P."/>
            <person name="Gupta D."/>
            <person name="Sengupta K."/>
            <person name="Jawed A."/>
            <person name="Sultana N."/>
            <person name="Saha P."/>
        </authorList>
    </citation>
    <scope>NUCLEOTIDE SEQUENCE [LARGE SCALE GENOMIC DNA]</scope>
    <source>
        <strain evidence="10 11">NHPC-3</strain>
    </source>
</reference>
<evidence type="ECO:0000256" key="6">
    <source>
        <dbReference type="ARBA" id="ARBA00022989"/>
    </source>
</evidence>
<organism evidence="10 11">
    <name type="scientific">Glutamicibacter soli</name>
    <dbReference type="NCBI Taxonomy" id="453836"/>
    <lineage>
        <taxon>Bacteria</taxon>
        <taxon>Bacillati</taxon>
        <taxon>Actinomycetota</taxon>
        <taxon>Actinomycetes</taxon>
        <taxon>Micrococcales</taxon>
        <taxon>Micrococcaceae</taxon>
        <taxon>Glutamicibacter</taxon>
    </lineage>
</organism>
<dbReference type="PANTHER" id="PTHR11795:SF450">
    <property type="entry name" value="ABC TRANSPORTER PERMEASE PROTEIN"/>
    <property type="match status" value="1"/>
</dbReference>
<dbReference type="GO" id="GO:0022857">
    <property type="term" value="F:transmembrane transporter activity"/>
    <property type="evidence" value="ECO:0007669"/>
    <property type="project" value="InterPro"/>
</dbReference>
<keyword evidence="5" id="KW-0029">Amino-acid transport</keyword>
<feature type="transmembrane region" description="Helical" evidence="9">
    <location>
        <begin position="130"/>
        <end position="149"/>
    </location>
</feature>
<accession>A0A365YGQ5</accession>
<evidence type="ECO:0000256" key="1">
    <source>
        <dbReference type="ARBA" id="ARBA00004651"/>
    </source>
</evidence>
<name>A0A365YGQ5_9MICC</name>
<dbReference type="InterPro" id="IPR001851">
    <property type="entry name" value="ABC_transp_permease"/>
</dbReference>
<evidence type="ECO:0000313" key="11">
    <source>
        <dbReference type="Proteomes" id="UP000252167"/>
    </source>
</evidence>
<evidence type="ECO:0000256" key="7">
    <source>
        <dbReference type="ARBA" id="ARBA00023136"/>
    </source>
</evidence>
<dbReference type="EMBL" id="POAF01000004">
    <property type="protein sequence ID" value="RBM01184.1"/>
    <property type="molecule type" value="Genomic_DNA"/>
</dbReference>
<dbReference type="Proteomes" id="UP000252167">
    <property type="component" value="Unassembled WGS sequence"/>
</dbReference>
<keyword evidence="6 9" id="KW-1133">Transmembrane helix</keyword>
<comment type="caution">
    <text evidence="10">The sequence shown here is derived from an EMBL/GenBank/DDBJ whole genome shotgun (WGS) entry which is preliminary data.</text>
</comment>
<feature type="transmembrane region" description="Helical" evidence="9">
    <location>
        <begin position="6"/>
        <end position="24"/>
    </location>
</feature>
<proteinExistence type="inferred from homology"/>
<dbReference type="GO" id="GO:0005886">
    <property type="term" value="C:plasma membrane"/>
    <property type="evidence" value="ECO:0007669"/>
    <property type="project" value="UniProtKB-SubCell"/>
</dbReference>
<sequence length="285" mass="30272">MTIIWSGMAIGAVYALVAIGYNIVFISQKTFNFAQASLMMLGAFITYVGIVVMQLPWWLVGIMAAIIVGLIAALEERIAIRPVKDMHNLLVTTLGASIILQGVAQLIWGGEPYRVPFFAGDQVISLFGGNVYPVELVLVAVVILLVIGLNQFSKHSLIGIALMGMSEDREAAQLRGVDVRRFAFLAFAFTGVLAGFLGLFVGPKTYAVATLGASLALKGFVVLAIGGFGSLTGTLAGGLIVGLTEALASRYIGADFANLSVFLILVVILMAKPSGLFNRQKERTV</sequence>
<keyword evidence="4 9" id="KW-0812">Transmembrane</keyword>
<evidence type="ECO:0000256" key="9">
    <source>
        <dbReference type="SAM" id="Phobius"/>
    </source>
</evidence>
<feature type="transmembrane region" description="Helical" evidence="9">
    <location>
        <begin position="221"/>
        <end position="244"/>
    </location>
</feature>
<evidence type="ECO:0000313" key="10">
    <source>
        <dbReference type="EMBL" id="RBM01184.1"/>
    </source>
</evidence>
<comment type="subcellular location">
    <subcellularLocation>
        <location evidence="1">Cell membrane</location>
        <topology evidence="1">Multi-pass membrane protein</topology>
    </subcellularLocation>
</comment>
<dbReference type="Pfam" id="PF02653">
    <property type="entry name" value="BPD_transp_2"/>
    <property type="match status" value="1"/>
</dbReference>
<gene>
    <name evidence="10" type="ORF">C1H84_10425</name>
</gene>
<keyword evidence="7 9" id="KW-0472">Membrane</keyword>
<feature type="transmembrane region" description="Helical" evidence="9">
    <location>
        <begin position="56"/>
        <end position="74"/>
    </location>
</feature>
<evidence type="ECO:0000256" key="8">
    <source>
        <dbReference type="ARBA" id="ARBA00037998"/>
    </source>
</evidence>
<evidence type="ECO:0000256" key="4">
    <source>
        <dbReference type="ARBA" id="ARBA00022692"/>
    </source>
</evidence>
<feature type="transmembrane region" description="Helical" evidence="9">
    <location>
        <begin position="86"/>
        <end position="110"/>
    </location>
</feature>
<evidence type="ECO:0000256" key="5">
    <source>
        <dbReference type="ARBA" id="ARBA00022970"/>
    </source>
</evidence>
<protein>
    <submittedName>
        <fullName evidence="10">Amino acid ABC transporter permease</fullName>
    </submittedName>
</protein>
<feature type="transmembrane region" description="Helical" evidence="9">
    <location>
        <begin position="251"/>
        <end position="271"/>
    </location>
</feature>
<evidence type="ECO:0000256" key="3">
    <source>
        <dbReference type="ARBA" id="ARBA00022475"/>
    </source>
</evidence>